<name>A0A1B2EY55_9HYPH</name>
<dbReference type="InterPro" id="IPR041682">
    <property type="entry name" value="AAA_14"/>
</dbReference>
<geneLocation type="plasmid" evidence="3">
    <name>unnamed4</name>
</geneLocation>
<dbReference type="EMBL" id="CP016620">
    <property type="protein sequence ID" value="ANY84873.1"/>
    <property type="molecule type" value="Genomic_DNA"/>
</dbReference>
<reference evidence="3" key="1">
    <citation type="submission" date="2016-07" db="EMBL/GenBank/DDBJ databases">
        <title>Microvirga ossetica sp. nov. a new species of rhizobia isolated from root nodules of the legume species Vicia alpestris Steven originated from North Ossetia region in the Caucasus.</title>
        <authorList>
            <person name="Safronova V.I."/>
            <person name="Kuznetsova I.G."/>
            <person name="Sazanova A.L."/>
            <person name="Belimov A."/>
            <person name="Andronov E."/>
            <person name="Osledkin Y.S."/>
            <person name="Onishchuk O.P."/>
            <person name="Kurchak O.N."/>
            <person name="Shaposhnikov A.I."/>
            <person name="Willems A."/>
            <person name="Tikhonovich I.A."/>
        </authorList>
    </citation>
    <scope>NUCLEOTIDE SEQUENCE [LARGE SCALE GENOMIC DNA]</scope>
    <source>
        <strain evidence="3">V5/3M</strain>
        <plasmid evidence="3">unnamed4</plasmid>
    </source>
</reference>
<dbReference type="PANTHER" id="PTHR43566:SF2">
    <property type="entry name" value="DUF4143 DOMAIN-CONTAINING PROTEIN"/>
    <property type="match status" value="1"/>
</dbReference>
<dbReference type="SUPFAM" id="SSF52540">
    <property type="entry name" value="P-loop containing nucleoside triphosphate hydrolases"/>
    <property type="match status" value="1"/>
</dbReference>
<feature type="domain" description="AAA" evidence="1">
    <location>
        <begin position="22"/>
        <end position="142"/>
    </location>
</feature>
<dbReference type="PANTHER" id="PTHR43566">
    <property type="entry name" value="CONSERVED PROTEIN"/>
    <property type="match status" value="1"/>
</dbReference>
<evidence type="ECO:0000259" key="1">
    <source>
        <dbReference type="Pfam" id="PF13173"/>
    </source>
</evidence>
<dbReference type="KEGG" id="moc:BB934_42300"/>
<protein>
    <submittedName>
        <fullName evidence="3">ATPase</fullName>
    </submittedName>
</protein>
<dbReference type="InterPro" id="IPR025420">
    <property type="entry name" value="DUF4143"/>
</dbReference>
<organism evidence="3">
    <name type="scientific">Microvirga ossetica</name>
    <dbReference type="NCBI Taxonomy" id="1882682"/>
    <lineage>
        <taxon>Bacteria</taxon>
        <taxon>Pseudomonadati</taxon>
        <taxon>Pseudomonadota</taxon>
        <taxon>Alphaproteobacteria</taxon>
        <taxon>Hyphomicrobiales</taxon>
        <taxon>Methylobacteriaceae</taxon>
        <taxon>Microvirga</taxon>
    </lineage>
</organism>
<sequence>MDGSLLPRHLKAELNDALQSARVVNIVGPRQSGKTTLVRDLLHVGKFITFDDENVLAALEDDPIGQLNALVNDAGDAPLIIDEAQRSKRLALAIKKIVDERRKLGQFVLTGSSNVFTTAHVADSLAGRVQTLTMLPMSVAEMRRKGPARILDWAGQSGEMAISTLPSPEAWSRDEYIQAMLAGGYPEMRVLEERRRQRRYRDYVDTIVERDVADLLKIRKSDALRRLIDQLAVRTGNELNVQGLAGTIGVQRPTVETYLDVLTKLSLLWRLPAWTSGEAGRDIRQPKLHLVDTGIVAALRNMTPATFLPGANPTALGAILETFVHAELSKCLPYQDNHWRLYHWRDQRGREIDILAESGRTLVGFEMKASATVNSDDFKHLRWFRDEGPGTTWDVVGAVIYLGDRPLSFGSKMFALPLSSFWAFSEA</sequence>
<dbReference type="RefSeq" id="WP_099515715.1">
    <property type="nucleotide sequence ID" value="NZ_CP016620.1"/>
</dbReference>
<gene>
    <name evidence="3" type="ORF">BB934_42300</name>
</gene>
<dbReference type="Pfam" id="PF13635">
    <property type="entry name" value="DUF4143"/>
    <property type="match status" value="1"/>
</dbReference>
<accession>A0A1B2EY55</accession>
<dbReference type="AlphaFoldDB" id="A0A1B2EY55"/>
<dbReference type="OrthoDB" id="9771844at2"/>
<feature type="domain" description="DUF4143" evidence="2">
    <location>
        <begin position="209"/>
        <end position="370"/>
    </location>
</feature>
<evidence type="ECO:0000259" key="2">
    <source>
        <dbReference type="Pfam" id="PF13635"/>
    </source>
</evidence>
<dbReference type="InterPro" id="IPR027417">
    <property type="entry name" value="P-loop_NTPase"/>
</dbReference>
<keyword evidence="3" id="KW-0614">Plasmid</keyword>
<evidence type="ECO:0000313" key="3">
    <source>
        <dbReference type="EMBL" id="ANY84873.1"/>
    </source>
</evidence>
<dbReference type="Pfam" id="PF13173">
    <property type="entry name" value="AAA_14"/>
    <property type="match status" value="1"/>
</dbReference>
<proteinExistence type="predicted"/>